<dbReference type="STRING" id="1849047.A0A3D8Q8Q3"/>
<comment type="caution">
    <text evidence="8">The sequence shown here is derived from an EMBL/GenBank/DDBJ whole genome shotgun (WGS) entry which is preliminary data.</text>
</comment>
<evidence type="ECO:0000256" key="5">
    <source>
        <dbReference type="ARBA" id="ARBA00023002"/>
    </source>
</evidence>
<reference evidence="8 9" key="1">
    <citation type="journal article" date="2018" name="IMA Fungus">
        <title>IMA Genome-F 9: Draft genome sequence of Annulohypoxylon stygium, Aspergillus mulundensis, Berkeleyomyces basicola (syn. Thielaviopsis basicola), Ceratocystis smalleyi, two Cercospora beticola strains, Coleophoma cylindrospora, Fusarium fracticaudum, Phialophora cf. hyalina, and Morchella septimelata.</title>
        <authorList>
            <person name="Wingfield B.D."/>
            <person name="Bills G.F."/>
            <person name="Dong Y."/>
            <person name="Huang W."/>
            <person name="Nel W.J."/>
            <person name="Swalarsk-Parry B.S."/>
            <person name="Vaghefi N."/>
            <person name="Wilken P.M."/>
            <person name="An Z."/>
            <person name="de Beer Z.W."/>
            <person name="De Vos L."/>
            <person name="Chen L."/>
            <person name="Duong T.A."/>
            <person name="Gao Y."/>
            <person name="Hammerbacher A."/>
            <person name="Kikkert J.R."/>
            <person name="Li Y."/>
            <person name="Li H."/>
            <person name="Li K."/>
            <person name="Li Q."/>
            <person name="Liu X."/>
            <person name="Ma X."/>
            <person name="Naidoo K."/>
            <person name="Pethybridge S.J."/>
            <person name="Sun J."/>
            <person name="Steenkamp E.T."/>
            <person name="van der Nest M.A."/>
            <person name="van Wyk S."/>
            <person name="Wingfield M.J."/>
            <person name="Xiong C."/>
            <person name="Yue Q."/>
            <person name="Zhang X."/>
        </authorList>
    </citation>
    <scope>NUCLEOTIDE SEQUENCE [LARGE SCALE GENOMIC DNA]</scope>
    <source>
        <strain evidence="8 9">BP6252</strain>
    </source>
</reference>
<name>A0A3D8Q8Q3_9HELO</name>
<evidence type="ECO:0000256" key="3">
    <source>
        <dbReference type="ARBA" id="ARBA00022630"/>
    </source>
</evidence>
<dbReference type="EMBL" id="PDLM01000018">
    <property type="protein sequence ID" value="RDW58215.1"/>
    <property type="molecule type" value="Genomic_DNA"/>
</dbReference>
<evidence type="ECO:0000313" key="9">
    <source>
        <dbReference type="Proteomes" id="UP000256645"/>
    </source>
</evidence>
<proteinExistence type="inferred from homology"/>
<dbReference type="Pfam" id="PF01565">
    <property type="entry name" value="FAD_binding_4"/>
    <property type="match status" value="1"/>
</dbReference>
<keyword evidence="6" id="KW-0732">Signal</keyword>
<keyword evidence="4" id="KW-0274">FAD</keyword>
<dbReference type="InterPro" id="IPR050416">
    <property type="entry name" value="FAD-linked_Oxidoreductase"/>
</dbReference>
<evidence type="ECO:0000256" key="1">
    <source>
        <dbReference type="ARBA" id="ARBA00001974"/>
    </source>
</evidence>
<keyword evidence="9" id="KW-1185">Reference proteome</keyword>
<dbReference type="OrthoDB" id="415825at2759"/>
<dbReference type="PANTHER" id="PTHR42973:SF39">
    <property type="entry name" value="FAD-BINDING PCMH-TYPE DOMAIN-CONTAINING PROTEIN"/>
    <property type="match status" value="1"/>
</dbReference>
<comment type="similarity">
    <text evidence="2">Belongs to the oxygen-dependent FAD-linked oxidoreductase family.</text>
</comment>
<comment type="cofactor">
    <cofactor evidence="1">
        <name>FAD</name>
        <dbReference type="ChEBI" id="CHEBI:57692"/>
    </cofactor>
</comment>
<dbReference type="Gene3D" id="3.30.465.10">
    <property type="match status" value="1"/>
</dbReference>
<dbReference type="InterPro" id="IPR016169">
    <property type="entry name" value="FAD-bd_PCMH_sub2"/>
</dbReference>
<dbReference type="Gene3D" id="3.40.462.20">
    <property type="match status" value="1"/>
</dbReference>
<accession>A0A3D8Q8Q3</accession>
<dbReference type="AlphaFoldDB" id="A0A3D8Q8Q3"/>
<dbReference type="PROSITE" id="PS51387">
    <property type="entry name" value="FAD_PCMH"/>
    <property type="match status" value="1"/>
</dbReference>
<evidence type="ECO:0000313" key="8">
    <source>
        <dbReference type="EMBL" id="RDW58215.1"/>
    </source>
</evidence>
<dbReference type="GO" id="GO:0016491">
    <property type="term" value="F:oxidoreductase activity"/>
    <property type="evidence" value="ECO:0007669"/>
    <property type="project" value="UniProtKB-KW"/>
</dbReference>
<sequence length="505" mass="54457">MYRSFALISLGLTGLLQSVHAQETLESCLQNNKIQTSFAAQNSSTWFQDSAGWQGRVRPVPSGVAFPTTVEEVRMSLKCATDANVKVAALNGGHSFVSYGVGGNDGALVLNMTAFNSMSYDKATGYFTVGGGAHVGPAATFLWNNYGAHFPHVRGNWVGLAGSAIGGGLGTTSRFLGTTMNNLVSVTMALANGTVVEASESVNTDLFFAIQGAGSSYGIILSLTLKTWKPTYPDVTKWTIVLPTNTTLDIGVKALLAVQEYGLAESTPDEMYIRWRLTVPVWGGSGYFYGDPIAFSSVIQPLMDALPVGTNLTTSVADFWTMENDATGGLNATSETSNSRSFYVKSIVLTKDHPFTYENAAALYNFTSLAFNRSDISQSGLLDLWGGRANAKLQECDTANAQNGNLWIVRWEGDLKGSDTARGQPTLYTQNAIDYVKSGMQPFLAQLAAEGAQIRGYANYRDSELTPQQWSSQLYPNGNFARLQQIKRVVDPSELFNPNAQSIPV</sequence>
<keyword evidence="3" id="KW-0285">Flavoprotein</keyword>
<evidence type="ECO:0000256" key="4">
    <source>
        <dbReference type="ARBA" id="ARBA00022827"/>
    </source>
</evidence>
<protein>
    <submittedName>
        <fullName evidence="8">Putative berberine-like protein</fullName>
    </submittedName>
</protein>
<dbReference type="InterPro" id="IPR036318">
    <property type="entry name" value="FAD-bd_PCMH-like_sf"/>
</dbReference>
<feature type="chain" id="PRO_5017607438" evidence="6">
    <location>
        <begin position="22"/>
        <end position="505"/>
    </location>
</feature>
<dbReference type="GO" id="GO:0071949">
    <property type="term" value="F:FAD binding"/>
    <property type="evidence" value="ECO:0007669"/>
    <property type="project" value="InterPro"/>
</dbReference>
<dbReference type="InterPro" id="IPR016166">
    <property type="entry name" value="FAD-bd_PCMH"/>
</dbReference>
<dbReference type="InterPro" id="IPR012951">
    <property type="entry name" value="BBE"/>
</dbReference>
<keyword evidence="5" id="KW-0560">Oxidoreductase</keyword>
<organism evidence="8 9">
    <name type="scientific">Coleophoma cylindrospora</name>
    <dbReference type="NCBI Taxonomy" id="1849047"/>
    <lineage>
        <taxon>Eukaryota</taxon>
        <taxon>Fungi</taxon>
        <taxon>Dikarya</taxon>
        <taxon>Ascomycota</taxon>
        <taxon>Pezizomycotina</taxon>
        <taxon>Leotiomycetes</taxon>
        <taxon>Helotiales</taxon>
        <taxon>Dermateaceae</taxon>
        <taxon>Coleophoma</taxon>
    </lineage>
</organism>
<dbReference type="SUPFAM" id="SSF56176">
    <property type="entry name" value="FAD-binding/transporter-associated domain-like"/>
    <property type="match status" value="1"/>
</dbReference>
<evidence type="ECO:0000259" key="7">
    <source>
        <dbReference type="PROSITE" id="PS51387"/>
    </source>
</evidence>
<dbReference type="Proteomes" id="UP000256645">
    <property type="component" value="Unassembled WGS sequence"/>
</dbReference>
<dbReference type="InterPro" id="IPR006094">
    <property type="entry name" value="Oxid_FAD_bind_N"/>
</dbReference>
<gene>
    <name evidence="8" type="ORF">BP6252_13626</name>
</gene>
<evidence type="ECO:0000256" key="6">
    <source>
        <dbReference type="SAM" id="SignalP"/>
    </source>
</evidence>
<feature type="domain" description="FAD-binding PCMH-type" evidence="7">
    <location>
        <begin position="57"/>
        <end position="230"/>
    </location>
</feature>
<dbReference type="Pfam" id="PF08031">
    <property type="entry name" value="BBE"/>
    <property type="match status" value="1"/>
</dbReference>
<evidence type="ECO:0000256" key="2">
    <source>
        <dbReference type="ARBA" id="ARBA00005466"/>
    </source>
</evidence>
<dbReference type="PANTHER" id="PTHR42973">
    <property type="entry name" value="BINDING OXIDOREDUCTASE, PUTATIVE (AFU_ORTHOLOGUE AFUA_1G17690)-RELATED"/>
    <property type="match status" value="1"/>
</dbReference>
<feature type="signal peptide" evidence="6">
    <location>
        <begin position="1"/>
        <end position="21"/>
    </location>
</feature>